<evidence type="ECO:0000313" key="9">
    <source>
        <dbReference type="EMBL" id="NMM50112.1"/>
    </source>
</evidence>
<protein>
    <submittedName>
        <fullName evidence="9">FtsX-like permease family protein</fullName>
    </submittedName>
</protein>
<feature type="domain" description="ABC3 transporter permease C-terminal" evidence="7">
    <location>
        <begin position="699"/>
        <end position="807"/>
    </location>
</feature>
<keyword evidence="2" id="KW-1003">Cell membrane</keyword>
<feature type="transmembrane region" description="Helical" evidence="6">
    <location>
        <begin position="342"/>
        <end position="369"/>
    </location>
</feature>
<comment type="caution">
    <text evidence="9">The sequence shown here is derived from an EMBL/GenBank/DDBJ whole genome shotgun (WGS) entry which is preliminary data.</text>
</comment>
<proteinExistence type="predicted"/>
<feature type="transmembrane region" description="Helical" evidence="6">
    <location>
        <begin position="295"/>
        <end position="317"/>
    </location>
</feature>
<organism evidence="9 10">
    <name type="scientific">Marinigracilibium pacificum</name>
    <dbReference type="NCBI Taxonomy" id="2729599"/>
    <lineage>
        <taxon>Bacteria</taxon>
        <taxon>Pseudomonadati</taxon>
        <taxon>Bacteroidota</taxon>
        <taxon>Cytophagia</taxon>
        <taxon>Cytophagales</taxon>
        <taxon>Flammeovirgaceae</taxon>
        <taxon>Marinigracilibium</taxon>
    </lineage>
</organism>
<evidence type="ECO:0000256" key="1">
    <source>
        <dbReference type="ARBA" id="ARBA00004651"/>
    </source>
</evidence>
<evidence type="ECO:0000256" key="6">
    <source>
        <dbReference type="SAM" id="Phobius"/>
    </source>
</evidence>
<dbReference type="PROSITE" id="PS51257">
    <property type="entry name" value="PROKAR_LIPOPROTEIN"/>
    <property type="match status" value="1"/>
</dbReference>
<keyword evidence="5 6" id="KW-0472">Membrane</keyword>
<feature type="transmembrane region" description="Helical" evidence="6">
    <location>
        <begin position="784"/>
        <end position="802"/>
    </location>
</feature>
<reference evidence="9 10" key="1">
    <citation type="submission" date="2020-04" db="EMBL/GenBank/DDBJ databases">
        <title>Flammeovirgaceae bacterium KN852 isolated from deep sea.</title>
        <authorList>
            <person name="Zhang D.-C."/>
        </authorList>
    </citation>
    <scope>NUCLEOTIDE SEQUENCE [LARGE SCALE GENOMIC DNA]</scope>
    <source>
        <strain evidence="9 10">KN852</strain>
    </source>
</reference>
<dbReference type="GO" id="GO:0022857">
    <property type="term" value="F:transmembrane transporter activity"/>
    <property type="evidence" value="ECO:0007669"/>
    <property type="project" value="TreeGrafter"/>
</dbReference>
<evidence type="ECO:0000256" key="2">
    <source>
        <dbReference type="ARBA" id="ARBA00022475"/>
    </source>
</evidence>
<keyword evidence="3 6" id="KW-0812">Transmembrane</keyword>
<evidence type="ECO:0000259" key="7">
    <source>
        <dbReference type="Pfam" id="PF02687"/>
    </source>
</evidence>
<feature type="domain" description="ABC3 transporter permease C-terminal" evidence="7">
    <location>
        <begin position="301"/>
        <end position="417"/>
    </location>
</feature>
<name>A0A848JAP4_9BACT</name>
<dbReference type="InterPro" id="IPR025857">
    <property type="entry name" value="MacB_PCD"/>
</dbReference>
<gene>
    <name evidence="9" type="ORF">HH304_17015</name>
</gene>
<feature type="transmembrane region" description="Helical" evidence="6">
    <location>
        <begin position="438"/>
        <end position="458"/>
    </location>
</feature>
<comment type="subcellular location">
    <subcellularLocation>
        <location evidence="1">Cell membrane</location>
        <topology evidence="1">Multi-pass membrane protein</topology>
    </subcellularLocation>
</comment>
<feature type="transmembrane region" description="Helical" evidence="6">
    <location>
        <begin position="21"/>
        <end position="42"/>
    </location>
</feature>
<dbReference type="InterPro" id="IPR003838">
    <property type="entry name" value="ABC3_permease_C"/>
</dbReference>
<dbReference type="RefSeq" id="WP_169684358.1">
    <property type="nucleotide sequence ID" value="NZ_JABBNU010000011.1"/>
</dbReference>
<keyword evidence="4 6" id="KW-1133">Transmembrane helix</keyword>
<sequence length="819" mass="93033">MWKNYLKIAFRNLWNTKFYSLINIFGLAIGIACCIMIVLYILDEVSYDKHFKHSERIYRTTNEVSFGGNYSHYAVTPAPMASALVEDYPYVEVAGRFRTWGDYLVKVNEDDQNVKEKEVVFADSSIFNVFSIPFIQGDANKVLKEPYTVVISESVAKNYFNTTDVVGKHLIFDNENKYRIDGVIEDLPENTHFDFNIYLSLLERGESKSDHWLSNNFHTYFRLKEGVDVKKFESQIREDLLYKYIGPQITNLLGTTYDDLEAQGNFLKYHIQPLEDIHLYSEVGIELGQNGDIKYVYIFITVAIIILLIACINFINLSTSRSIKRSKEVGIRKTLGSQKRQLVIQFLVESLMISFFALIIGLIIVEITLPLFNHSFDKHIVSDYFHRPILSGILIFILILTGLVAGSYPALRLSSYKPVDVLKGIKITGKGSFTLRNFLVVGQFAISIILIIGTLVIVGQLNYIQNKKLGFEKDRVLIIKDVWGLNDQAKVFKKKVNDLANVEYTSLTSFLPVEGYARSDNMHWRNGVNPDPQTSVSMQTWWTDGDYFNTLGLEIISGRAFDTNKPADSATVLLNESAIDMFGFEGDPVGQYIHTFAYDDEKGQVDKENILAYKVIGVVKNFHFNSMKQTITALGIFNGENYGTLMVKMKSDDYKNTLSNIKKLWSGFTKNQPFQYSFLDDDFESMYVAEQRVKSLMLVFSGLAIFVACLGLFGLSAFTAEKRFKEIGVRKVMGAETNQVVVMLLSGFMKLVFVAYIIGVPIAWFAMKRWLEDFAYKTEISPKIILLALVPALIIALVTVSFQSIKAALSDPVKALRTE</sequence>
<dbReference type="Pfam" id="PF12704">
    <property type="entry name" value="MacB_PCD"/>
    <property type="match status" value="2"/>
</dbReference>
<dbReference type="Pfam" id="PF02687">
    <property type="entry name" value="FtsX"/>
    <property type="match status" value="2"/>
</dbReference>
<feature type="transmembrane region" description="Helical" evidence="6">
    <location>
        <begin position="740"/>
        <end position="764"/>
    </location>
</feature>
<dbReference type="Proteomes" id="UP000559010">
    <property type="component" value="Unassembled WGS sequence"/>
</dbReference>
<dbReference type="GO" id="GO:0005886">
    <property type="term" value="C:plasma membrane"/>
    <property type="evidence" value="ECO:0007669"/>
    <property type="project" value="UniProtKB-SubCell"/>
</dbReference>
<dbReference type="PANTHER" id="PTHR30572">
    <property type="entry name" value="MEMBRANE COMPONENT OF TRANSPORTER-RELATED"/>
    <property type="match status" value="1"/>
</dbReference>
<dbReference type="AlphaFoldDB" id="A0A848JAP4"/>
<evidence type="ECO:0000256" key="4">
    <source>
        <dbReference type="ARBA" id="ARBA00022989"/>
    </source>
</evidence>
<feature type="domain" description="MacB-like periplasmic core" evidence="8">
    <location>
        <begin position="20"/>
        <end position="238"/>
    </location>
</feature>
<keyword evidence="10" id="KW-1185">Reference proteome</keyword>
<dbReference type="EMBL" id="JABBNU010000011">
    <property type="protein sequence ID" value="NMM50112.1"/>
    <property type="molecule type" value="Genomic_DNA"/>
</dbReference>
<dbReference type="PANTHER" id="PTHR30572:SF18">
    <property type="entry name" value="ABC-TYPE MACROLIDE FAMILY EXPORT SYSTEM PERMEASE COMPONENT 2"/>
    <property type="match status" value="1"/>
</dbReference>
<feature type="transmembrane region" description="Helical" evidence="6">
    <location>
        <begin position="389"/>
        <end position="411"/>
    </location>
</feature>
<dbReference type="InterPro" id="IPR050250">
    <property type="entry name" value="Macrolide_Exporter_MacB"/>
</dbReference>
<evidence type="ECO:0000259" key="8">
    <source>
        <dbReference type="Pfam" id="PF12704"/>
    </source>
</evidence>
<evidence type="ECO:0000256" key="5">
    <source>
        <dbReference type="ARBA" id="ARBA00023136"/>
    </source>
</evidence>
<evidence type="ECO:0000313" key="10">
    <source>
        <dbReference type="Proteomes" id="UP000559010"/>
    </source>
</evidence>
<evidence type="ECO:0000256" key="3">
    <source>
        <dbReference type="ARBA" id="ARBA00022692"/>
    </source>
</evidence>
<accession>A0A848JAP4</accession>
<feature type="transmembrane region" description="Helical" evidence="6">
    <location>
        <begin position="696"/>
        <end position="719"/>
    </location>
</feature>
<feature type="domain" description="MacB-like periplasmic core" evidence="8">
    <location>
        <begin position="445"/>
        <end position="651"/>
    </location>
</feature>